<feature type="domain" description="Neurotransmitter-gated ion-channel ligand-binding" evidence="3">
    <location>
        <begin position="231"/>
        <end position="432"/>
    </location>
</feature>
<keyword evidence="1" id="KW-0812">Transmembrane</keyword>
<reference evidence="6" key="2">
    <citation type="submission" date="2025-08" db="UniProtKB">
        <authorList>
            <consortium name="RefSeq"/>
        </authorList>
    </citation>
    <scope>IDENTIFICATION</scope>
</reference>
<feature type="transmembrane region" description="Helical" evidence="1">
    <location>
        <begin position="465"/>
        <end position="485"/>
    </location>
</feature>
<keyword evidence="2" id="KW-0732">Signal</keyword>
<dbReference type="Gene3D" id="2.70.170.10">
    <property type="entry name" value="Neurotransmitter-gated ion-channel ligand-binding domain"/>
    <property type="match status" value="1"/>
</dbReference>
<feature type="transmembrane region" description="Helical" evidence="1">
    <location>
        <begin position="491"/>
        <end position="515"/>
    </location>
</feature>
<name>A0A6J1MND0_BICAN</name>
<reference evidence="5" key="1">
    <citation type="submission" date="2025-05" db="UniProtKB">
        <authorList>
            <consortium name="RefSeq"/>
        </authorList>
    </citation>
    <scope>NUCLEOTIDE SEQUENCE [LARGE SCALE GENOMIC DNA]</scope>
</reference>
<dbReference type="InterPro" id="IPR036734">
    <property type="entry name" value="Neur_chan_lig-bd_sf"/>
</dbReference>
<dbReference type="PANTHER" id="PTHR36695:SF12">
    <property type="entry name" value="AGAP008648-PA"/>
    <property type="match status" value="1"/>
</dbReference>
<keyword evidence="5" id="KW-1185">Reference proteome</keyword>
<keyword evidence="1" id="KW-1133">Transmembrane helix</keyword>
<evidence type="ECO:0000256" key="2">
    <source>
        <dbReference type="SAM" id="SignalP"/>
    </source>
</evidence>
<evidence type="ECO:0000256" key="1">
    <source>
        <dbReference type="SAM" id="Phobius"/>
    </source>
</evidence>
<dbReference type="GeneID" id="112044423"/>
<dbReference type="GO" id="GO:0016020">
    <property type="term" value="C:membrane"/>
    <property type="evidence" value="ECO:0007669"/>
    <property type="project" value="InterPro"/>
</dbReference>
<dbReference type="Pfam" id="PF12248">
    <property type="entry name" value="Methyltransf_FA"/>
    <property type="match status" value="1"/>
</dbReference>
<gene>
    <name evidence="6" type="primary">LOC112044423</name>
</gene>
<keyword evidence="1" id="KW-0472">Membrane</keyword>
<evidence type="ECO:0000259" key="3">
    <source>
        <dbReference type="Pfam" id="PF02931"/>
    </source>
</evidence>
<feature type="domain" description="Farnesoic acid O-methyl transferase" evidence="4">
    <location>
        <begin position="46"/>
        <end position="188"/>
    </location>
</feature>
<dbReference type="OrthoDB" id="8182187at2759"/>
<evidence type="ECO:0000313" key="6">
    <source>
        <dbReference type="RefSeq" id="XP_023936039.1"/>
    </source>
</evidence>
<dbReference type="AlphaFoldDB" id="A0A6J1MND0"/>
<dbReference type="Proteomes" id="UP001652582">
    <property type="component" value="Chromosome 2"/>
</dbReference>
<evidence type="ECO:0000259" key="4">
    <source>
        <dbReference type="Pfam" id="PF12248"/>
    </source>
</evidence>
<dbReference type="KEGG" id="bany:112044423"/>
<dbReference type="RefSeq" id="XP_023936039.1">
    <property type="nucleotide sequence ID" value="XM_024080271.2"/>
</dbReference>
<accession>A0A6J1MND0</accession>
<dbReference type="InterPro" id="IPR022041">
    <property type="entry name" value="Methyltransf_FA"/>
</dbReference>
<organism evidence="5 6">
    <name type="scientific">Bicyclus anynana</name>
    <name type="common">Squinting bush brown butterfly</name>
    <dbReference type="NCBI Taxonomy" id="110368"/>
    <lineage>
        <taxon>Eukaryota</taxon>
        <taxon>Metazoa</taxon>
        <taxon>Ecdysozoa</taxon>
        <taxon>Arthropoda</taxon>
        <taxon>Hexapoda</taxon>
        <taxon>Insecta</taxon>
        <taxon>Pterygota</taxon>
        <taxon>Neoptera</taxon>
        <taxon>Endopterygota</taxon>
        <taxon>Lepidoptera</taxon>
        <taxon>Glossata</taxon>
        <taxon>Ditrysia</taxon>
        <taxon>Papilionoidea</taxon>
        <taxon>Nymphalidae</taxon>
        <taxon>Satyrinae</taxon>
        <taxon>Satyrini</taxon>
        <taxon>Mycalesina</taxon>
        <taxon>Bicyclus</taxon>
    </lineage>
</organism>
<evidence type="ECO:0000313" key="5">
    <source>
        <dbReference type="Proteomes" id="UP001652582"/>
    </source>
</evidence>
<feature type="chain" id="PRO_5026912846" evidence="2">
    <location>
        <begin position="20"/>
        <end position="613"/>
    </location>
</feature>
<proteinExistence type="predicted"/>
<dbReference type="CDD" id="cd18989">
    <property type="entry name" value="LGIC_ECD_cation"/>
    <property type="match status" value="1"/>
</dbReference>
<sequence length="613" mass="69453">MRTLQIYCVIWIVMGLVSAQMEHFNFTYAMASLCKEHVCKHGYSYEVFYEVNAEDRKVVRSDPSVVYEMHIAIMAASNGHILLSTVPKPDTSDPVYEIVVGGGGNRFTELRANLKRNAKASAKTLQILSSVDFRAFYIKITEDGLIEFGIEGDALPILSYQDMNPITVRYFSFAAWSGVEAKFLYDCPIPSANGKEGTIPVTPDSKAVEPKLSNSEKLQRTLLLGKDPGMPPGPDVNVDLGVRVVSVTYDAYTSKLTTGLSIIRKWTDDSLAWNPNKFNGIDRLTFRQGQIWSPQLTVFNTDSQNMLDDRNPELISMDNSGTAILHMRTTTDTWCFDYENTVTKWPRDKYICAIVIELWEVHEIVTLNVLHPSTSYELEIIDGIEEDIQNAWEVSTTQAIVDVLSWKKNYASNDNFTHQSDRLVITVNLQRRATVYNIVFYTPLLVLVTFVLLSFWSEPLSMKRVWFYAGCSVVICMGLCYIDVLVPCHTIPSILILYVVILFGVLLAMLIQLVLKTSVTKTLCKTTLIQTMLTSHYFRSLFCLAPLKVCHIYESVNDGYDSEVVEPPRNGNVEEMEREKDDYNECNDLAEAIDKSMFVIYSLTFAIMLAMHF</sequence>
<dbReference type="GO" id="GO:0005230">
    <property type="term" value="F:extracellular ligand-gated monoatomic ion channel activity"/>
    <property type="evidence" value="ECO:0007669"/>
    <property type="project" value="InterPro"/>
</dbReference>
<dbReference type="SUPFAM" id="SSF63712">
    <property type="entry name" value="Nicotinic receptor ligand binding domain-like"/>
    <property type="match status" value="1"/>
</dbReference>
<feature type="transmembrane region" description="Helical" evidence="1">
    <location>
        <begin position="435"/>
        <end position="453"/>
    </location>
</feature>
<dbReference type="Pfam" id="PF02931">
    <property type="entry name" value="Neur_chan_LBD"/>
    <property type="match status" value="1"/>
</dbReference>
<feature type="signal peptide" evidence="2">
    <location>
        <begin position="1"/>
        <end position="19"/>
    </location>
</feature>
<protein>
    <submittedName>
        <fullName evidence="6">Proton-gated ion channel subunit pbo-6</fullName>
    </submittedName>
</protein>
<dbReference type="InterPro" id="IPR006202">
    <property type="entry name" value="Neur_chan_lig-bd"/>
</dbReference>
<dbReference type="PANTHER" id="PTHR36695">
    <property type="entry name" value="AGAP008648-PA"/>
    <property type="match status" value="1"/>
</dbReference>